<gene>
    <name evidence="1" type="ORF">S03H2_15680</name>
</gene>
<organism evidence="1">
    <name type="scientific">marine sediment metagenome</name>
    <dbReference type="NCBI Taxonomy" id="412755"/>
    <lineage>
        <taxon>unclassified sequences</taxon>
        <taxon>metagenomes</taxon>
        <taxon>ecological metagenomes</taxon>
    </lineage>
</organism>
<feature type="non-terminal residue" evidence="1">
    <location>
        <position position="1"/>
    </location>
</feature>
<sequence length="46" mass="5523">ATDSLPIFLETSTQRNVNFYKRFGFQVMEEEIVPGTNVRQWYLLRK</sequence>
<proteinExistence type="predicted"/>
<comment type="caution">
    <text evidence="1">The sequence shown here is derived from an EMBL/GenBank/DDBJ whole genome shotgun (WGS) entry which is preliminary data.</text>
</comment>
<dbReference type="Gene3D" id="3.40.630.30">
    <property type="match status" value="1"/>
</dbReference>
<evidence type="ECO:0000313" key="1">
    <source>
        <dbReference type="EMBL" id="GAH35117.1"/>
    </source>
</evidence>
<protein>
    <recommendedName>
        <fullName evidence="2">N-acetyltransferase domain-containing protein</fullName>
    </recommendedName>
</protein>
<accession>X1ERC2</accession>
<reference evidence="1" key="1">
    <citation type="journal article" date="2014" name="Front. Microbiol.">
        <title>High frequency of phylogenetically diverse reductive dehalogenase-homologous genes in deep subseafloor sedimentary metagenomes.</title>
        <authorList>
            <person name="Kawai M."/>
            <person name="Futagami T."/>
            <person name="Toyoda A."/>
            <person name="Takaki Y."/>
            <person name="Nishi S."/>
            <person name="Hori S."/>
            <person name="Arai W."/>
            <person name="Tsubouchi T."/>
            <person name="Morono Y."/>
            <person name="Uchiyama I."/>
            <person name="Ito T."/>
            <person name="Fujiyama A."/>
            <person name="Inagaki F."/>
            <person name="Takami H."/>
        </authorList>
    </citation>
    <scope>NUCLEOTIDE SEQUENCE</scope>
    <source>
        <strain evidence="1">Expedition CK06-06</strain>
    </source>
</reference>
<dbReference type="AlphaFoldDB" id="X1ERC2"/>
<dbReference type="SUPFAM" id="SSF55729">
    <property type="entry name" value="Acyl-CoA N-acyltransferases (Nat)"/>
    <property type="match status" value="1"/>
</dbReference>
<name>X1ERC2_9ZZZZ</name>
<evidence type="ECO:0008006" key="2">
    <source>
        <dbReference type="Google" id="ProtNLM"/>
    </source>
</evidence>
<dbReference type="EMBL" id="BARU01007980">
    <property type="protein sequence ID" value="GAH35117.1"/>
    <property type="molecule type" value="Genomic_DNA"/>
</dbReference>
<dbReference type="InterPro" id="IPR016181">
    <property type="entry name" value="Acyl_CoA_acyltransferase"/>
</dbReference>